<organism evidence="2 3">
    <name type="scientific">Steccherinum ochraceum</name>
    <dbReference type="NCBI Taxonomy" id="92696"/>
    <lineage>
        <taxon>Eukaryota</taxon>
        <taxon>Fungi</taxon>
        <taxon>Dikarya</taxon>
        <taxon>Basidiomycota</taxon>
        <taxon>Agaricomycotina</taxon>
        <taxon>Agaricomycetes</taxon>
        <taxon>Polyporales</taxon>
        <taxon>Steccherinaceae</taxon>
        <taxon>Steccherinum</taxon>
    </lineage>
</organism>
<feature type="compositionally biased region" description="Polar residues" evidence="1">
    <location>
        <begin position="88"/>
        <end position="97"/>
    </location>
</feature>
<evidence type="ECO:0000313" key="3">
    <source>
        <dbReference type="Proteomes" id="UP000292702"/>
    </source>
</evidence>
<dbReference type="OrthoDB" id="3265692at2759"/>
<feature type="compositionally biased region" description="Low complexity" evidence="1">
    <location>
        <begin position="111"/>
        <end position="120"/>
    </location>
</feature>
<feature type="compositionally biased region" description="Low complexity" evidence="1">
    <location>
        <begin position="246"/>
        <end position="259"/>
    </location>
</feature>
<dbReference type="AlphaFoldDB" id="A0A4R0RIY0"/>
<feature type="compositionally biased region" description="Low complexity" evidence="1">
    <location>
        <begin position="199"/>
        <end position="220"/>
    </location>
</feature>
<evidence type="ECO:0000256" key="1">
    <source>
        <dbReference type="SAM" id="MobiDB-lite"/>
    </source>
</evidence>
<dbReference type="Proteomes" id="UP000292702">
    <property type="component" value="Unassembled WGS sequence"/>
</dbReference>
<feature type="compositionally biased region" description="Basic residues" evidence="1">
    <location>
        <begin position="121"/>
        <end position="131"/>
    </location>
</feature>
<name>A0A4R0RIY0_9APHY</name>
<feature type="compositionally biased region" description="Polar residues" evidence="1">
    <location>
        <begin position="141"/>
        <end position="154"/>
    </location>
</feature>
<dbReference type="EMBL" id="RWJN01000163">
    <property type="protein sequence ID" value="TCD65805.1"/>
    <property type="molecule type" value="Genomic_DNA"/>
</dbReference>
<proteinExistence type="predicted"/>
<evidence type="ECO:0000313" key="2">
    <source>
        <dbReference type="EMBL" id="TCD65805.1"/>
    </source>
</evidence>
<gene>
    <name evidence="2" type="ORF">EIP91_002198</name>
</gene>
<feature type="region of interest" description="Disordered" evidence="1">
    <location>
        <begin position="1"/>
        <end position="229"/>
    </location>
</feature>
<protein>
    <submittedName>
        <fullName evidence="2">Uncharacterized protein</fullName>
    </submittedName>
</protein>
<keyword evidence="3" id="KW-1185">Reference proteome</keyword>
<reference evidence="2 3" key="1">
    <citation type="submission" date="2018-11" db="EMBL/GenBank/DDBJ databases">
        <title>Genome assembly of Steccherinum ochraceum LE-BIN_3174, the white-rot fungus of the Steccherinaceae family (The Residual Polyporoid clade, Polyporales, Basidiomycota).</title>
        <authorList>
            <person name="Fedorova T.V."/>
            <person name="Glazunova O.A."/>
            <person name="Landesman E.O."/>
            <person name="Moiseenko K.V."/>
            <person name="Psurtseva N.V."/>
            <person name="Savinova O.S."/>
            <person name="Shakhova N.V."/>
            <person name="Tyazhelova T.V."/>
            <person name="Vasina D.V."/>
        </authorList>
    </citation>
    <scope>NUCLEOTIDE SEQUENCE [LARGE SCALE GENOMIC DNA]</scope>
    <source>
        <strain evidence="2 3">LE-BIN_3174</strain>
    </source>
</reference>
<comment type="caution">
    <text evidence="2">The sequence shown here is derived from an EMBL/GenBank/DDBJ whole genome shotgun (WGS) entry which is preliminary data.</text>
</comment>
<feature type="region of interest" description="Disordered" evidence="1">
    <location>
        <begin position="242"/>
        <end position="269"/>
    </location>
</feature>
<accession>A0A4R0RIY0</accession>
<sequence length="287" mass="30814">MASTRDPYPAPSFPRGRSQWREPHDTSMFAESSGAGSSSPRLPSSASRFMLNVRRSLSYNGQGKKRAPTLADLGMHSTPEESLPPSPQSYDHSTSEAGPSIEEIAMGLHISRTPHLSPLSPHHHHPPRSRRRESVELYPQLPQSAPSTRRSSLQAHRRRESTPTLTLPPPPARSSLKKTHSHSTTRVPHSTSRSPVPLTPSASDASLSSYPSSAPSTPRSNRSATASLFSAKLQSRMSKLLPLRRSSTSPPGVAAVVSASDDDSASSGLTPRKVVRFSTGVGVGDET</sequence>
<feature type="compositionally biased region" description="Low complexity" evidence="1">
    <location>
        <begin position="32"/>
        <end position="48"/>
    </location>
</feature>